<dbReference type="Pfam" id="PF04014">
    <property type="entry name" value="MazE_antitoxin"/>
    <property type="match status" value="1"/>
</dbReference>
<dbReference type="Proteomes" id="UP000582090">
    <property type="component" value="Unassembled WGS sequence"/>
</dbReference>
<dbReference type="InterPro" id="IPR051734">
    <property type="entry name" value="VapB_TA_antitoxins"/>
</dbReference>
<comment type="caution">
    <text evidence="4">The sequence shown here is derived from an EMBL/GenBank/DDBJ whole genome shotgun (WGS) entry which is preliminary data.</text>
</comment>
<reference evidence="4 5" key="1">
    <citation type="submission" date="2020-08" db="EMBL/GenBank/DDBJ databases">
        <title>Genomic Encyclopedia of Type Strains, Phase IV (KMG-IV): sequencing the most valuable type-strain genomes for metagenomic binning, comparative biology and taxonomic classification.</title>
        <authorList>
            <person name="Goeker M."/>
        </authorList>
    </citation>
    <scope>NUCLEOTIDE SEQUENCE [LARGE SCALE GENOMIC DNA]</scope>
    <source>
        <strain evidence="4 5">DSM 26575</strain>
    </source>
</reference>
<comment type="similarity">
    <text evidence="1">Belongs to the VapB family.</text>
</comment>
<organism evidence="4 5">
    <name type="scientific">Rhizobium metallidurans</name>
    <dbReference type="NCBI Taxonomy" id="1265931"/>
    <lineage>
        <taxon>Bacteria</taxon>
        <taxon>Pseudomonadati</taxon>
        <taxon>Pseudomonadota</taxon>
        <taxon>Alphaproteobacteria</taxon>
        <taxon>Hyphomicrobiales</taxon>
        <taxon>Rhizobiaceae</taxon>
        <taxon>Rhizobium/Agrobacterium group</taxon>
        <taxon>Rhizobium</taxon>
    </lineage>
</organism>
<proteinExistence type="inferred from homology"/>
<sequence>MNEHSSAVRIAQVFNNGRSRAIRIPKEFEFDADQVEIRMDENGDLLVHPVKKKTLLEVLATLEPLGEDEMFEIDDSDLLPLDEIDL</sequence>
<gene>
    <name evidence="4" type="ORF">GGQ67_002417</name>
</gene>
<name>A0A7W6CRA5_9HYPH</name>
<evidence type="ECO:0000259" key="3">
    <source>
        <dbReference type="PROSITE" id="PS51740"/>
    </source>
</evidence>
<evidence type="ECO:0000313" key="4">
    <source>
        <dbReference type="EMBL" id="MBB3964754.1"/>
    </source>
</evidence>
<dbReference type="SMART" id="SM00966">
    <property type="entry name" value="SpoVT_AbrB"/>
    <property type="match status" value="1"/>
</dbReference>
<dbReference type="InterPro" id="IPR037914">
    <property type="entry name" value="SpoVT-AbrB_sf"/>
</dbReference>
<dbReference type="RefSeq" id="WP_183900377.1">
    <property type="nucleotide sequence ID" value="NZ_JACIDW010000006.1"/>
</dbReference>
<dbReference type="SUPFAM" id="SSF89447">
    <property type="entry name" value="AbrB/MazE/MraZ-like"/>
    <property type="match status" value="1"/>
</dbReference>
<dbReference type="EMBL" id="JACIDW010000006">
    <property type="protein sequence ID" value="MBB3964754.1"/>
    <property type="molecule type" value="Genomic_DNA"/>
</dbReference>
<keyword evidence="2" id="KW-0238">DNA-binding</keyword>
<accession>A0A7W6CRA5</accession>
<dbReference type="PANTHER" id="PTHR37550:SF3">
    <property type="entry name" value="ANTITOXIN VAPB1"/>
    <property type="match status" value="1"/>
</dbReference>
<dbReference type="InterPro" id="IPR007159">
    <property type="entry name" value="SpoVT-AbrB_dom"/>
</dbReference>
<dbReference type="PANTHER" id="PTHR37550">
    <property type="entry name" value="ANTITOXIN VAPB1"/>
    <property type="match status" value="1"/>
</dbReference>
<keyword evidence="5" id="KW-1185">Reference proteome</keyword>
<evidence type="ECO:0000313" key="5">
    <source>
        <dbReference type="Proteomes" id="UP000582090"/>
    </source>
</evidence>
<dbReference type="PROSITE" id="PS51740">
    <property type="entry name" value="SPOVT_ABRB"/>
    <property type="match status" value="1"/>
</dbReference>
<evidence type="ECO:0000256" key="2">
    <source>
        <dbReference type="PROSITE-ProRule" id="PRU01076"/>
    </source>
</evidence>
<dbReference type="AlphaFoldDB" id="A0A7W6CRA5"/>
<dbReference type="Gene3D" id="2.10.260.10">
    <property type="match status" value="1"/>
</dbReference>
<protein>
    <submittedName>
        <fullName evidence="4">Antitoxin VapB</fullName>
    </submittedName>
</protein>
<dbReference type="GO" id="GO:0003677">
    <property type="term" value="F:DNA binding"/>
    <property type="evidence" value="ECO:0007669"/>
    <property type="project" value="UniProtKB-UniRule"/>
</dbReference>
<evidence type="ECO:0000256" key="1">
    <source>
        <dbReference type="ARBA" id="ARBA00007924"/>
    </source>
</evidence>
<feature type="domain" description="SpoVT-AbrB" evidence="3">
    <location>
        <begin position="11"/>
        <end position="52"/>
    </location>
</feature>